<dbReference type="Proteomes" id="UP000243904">
    <property type="component" value="Chromosome I"/>
</dbReference>
<gene>
    <name evidence="2" type="ORF">SAMN05444158_1958</name>
</gene>
<reference evidence="3" key="1">
    <citation type="submission" date="2016-10" db="EMBL/GenBank/DDBJ databases">
        <authorList>
            <person name="Varghese N."/>
            <person name="Submissions S."/>
        </authorList>
    </citation>
    <scope>NUCLEOTIDE SEQUENCE [LARGE SCALE GENOMIC DNA]</scope>
    <source>
        <strain evidence="3">GAS369</strain>
    </source>
</reference>
<accession>A0A1H1RXL7</accession>
<dbReference type="EMBL" id="LT629750">
    <property type="protein sequence ID" value="SDS40450.1"/>
    <property type="molecule type" value="Genomic_DNA"/>
</dbReference>
<dbReference type="RefSeq" id="WP_100386814.1">
    <property type="nucleotide sequence ID" value="NZ_LT629750.1"/>
</dbReference>
<proteinExistence type="predicted"/>
<sequence>MKKTFAAFVAVATIAGSLAATPASAQRGVAAGVAVPGYNSGPGYSYAPGRGHIYDDFGSCEWVTQRFWDGHGWRVRRVRVCG</sequence>
<keyword evidence="3" id="KW-1185">Reference proteome</keyword>
<evidence type="ECO:0000313" key="2">
    <source>
        <dbReference type="EMBL" id="SDS40450.1"/>
    </source>
</evidence>
<evidence type="ECO:0000256" key="1">
    <source>
        <dbReference type="SAM" id="SignalP"/>
    </source>
</evidence>
<evidence type="ECO:0000313" key="3">
    <source>
        <dbReference type="Proteomes" id="UP000243904"/>
    </source>
</evidence>
<feature type="chain" id="PRO_5009259437" evidence="1">
    <location>
        <begin position="26"/>
        <end position="82"/>
    </location>
</feature>
<feature type="signal peptide" evidence="1">
    <location>
        <begin position="1"/>
        <end position="25"/>
    </location>
</feature>
<protein>
    <submittedName>
        <fullName evidence="2">Uncharacterized protein</fullName>
    </submittedName>
</protein>
<name>A0A1H1RXL7_9BRAD</name>
<organism evidence="2 3">
    <name type="scientific">Bradyrhizobium canariense</name>
    <dbReference type="NCBI Taxonomy" id="255045"/>
    <lineage>
        <taxon>Bacteria</taxon>
        <taxon>Pseudomonadati</taxon>
        <taxon>Pseudomonadota</taxon>
        <taxon>Alphaproteobacteria</taxon>
        <taxon>Hyphomicrobiales</taxon>
        <taxon>Nitrobacteraceae</taxon>
        <taxon>Bradyrhizobium</taxon>
    </lineage>
</organism>
<keyword evidence="1" id="KW-0732">Signal</keyword>
<dbReference type="AlphaFoldDB" id="A0A1H1RXL7"/>